<evidence type="ECO:0000313" key="1">
    <source>
        <dbReference type="EMBL" id="GLW89654.1"/>
    </source>
</evidence>
<name>A0A9W6QJB7_9PSEU</name>
<organism evidence="1 2">
    <name type="scientific">Actinokineospora globicatena</name>
    <dbReference type="NCBI Taxonomy" id="103729"/>
    <lineage>
        <taxon>Bacteria</taxon>
        <taxon>Bacillati</taxon>
        <taxon>Actinomycetota</taxon>
        <taxon>Actinomycetes</taxon>
        <taxon>Pseudonocardiales</taxon>
        <taxon>Pseudonocardiaceae</taxon>
        <taxon>Actinokineospora</taxon>
    </lineage>
</organism>
<keyword evidence="2" id="KW-1185">Reference proteome</keyword>
<gene>
    <name evidence="1" type="ORF">Aglo03_04700</name>
</gene>
<dbReference type="AlphaFoldDB" id="A0A9W6QJB7"/>
<comment type="caution">
    <text evidence="1">The sequence shown here is derived from an EMBL/GenBank/DDBJ whole genome shotgun (WGS) entry which is preliminary data.</text>
</comment>
<accession>A0A9W6QJB7</accession>
<dbReference type="EMBL" id="BSSD01000001">
    <property type="protein sequence ID" value="GLW89654.1"/>
    <property type="molecule type" value="Genomic_DNA"/>
</dbReference>
<protein>
    <submittedName>
        <fullName evidence="1">Uncharacterized protein</fullName>
    </submittedName>
</protein>
<reference evidence="1" key="1">
    <citation type="submission" date="2023-02" db="EMBL/GenBank/DDBJ databases">
        <title>Actinokineospora globicatena NBRC 15670.</title>
        <authorList>
            <person name="Ichikawa N."/>
            <person name="Sato H."/>
            <person name="Tonouchi N."/>
        </authorList>
    </citation>
    <scope>NUCLEOTIDE SEQUENCE</scope>
    <source>
        <strain evidence="1">NBRC 15670</strain>
    </source>
</reference>
<dbReference type="Proteomes" id="UP001165042">
    <property type="component" value="Unassembled WGS sequence"/>
</dbReference>
<sequence length="361" mass="39214">MGCPHCGARTRRQVSRGVYVCTGLVLRPGPVLGPGGSVRIIPVGTPCGHQYIDMSNENVPECHCGFLSEGPCTRCGTWVCDVHSMVAEESICGNCVHREAKDARQERREAHGRKVRALAEVADPYERLTRTVAYLLPYAGHIPGAIRDSKSSALSSPVHFEALAEILPKMGSDPERWTSSSPPWDSTALAAWFARRAGAARVALDRMPVYSTRRRLFKQETVVDHTDAWHFSDGATRNGDSALSSWRTYPLYVLPDGQAALDATTVSFRRRPRSAEGDSVYVVHQEYGCAVSLWGCAQMAYRLVKARAARCELAGCDDVALGRCVACDVSFCTGHGGRQLLTDLVRCGDCVSALQGALDVG</sequence>
<evidence type="ECO:0000313" key="2">
    <source>
        <dbReference type="Proteomes" id="UP001165042"/>
    </source>
</evidence>
<proteinExistence type="predicted"/>